<name>A0ABN7UQZ3_GIGMA</name>
<comment type="caution">
    <text evidence="1">The sequence shown here is derived from an EMBL/GenBank/DDBJ whole genome shotgun (WGS) entry which is preliminary data.</text>
</comment>
<dbReference type="Proteomes" id="UP000789901">
    <property type="component" value="Unassembled WGS sequence"/>
</dbReference>
<accession>A0ABN7UQZ3</accession>
<proteinExistence type="predicted"/>
<protein>
    <submittedName>
        <fullName evidence="1">27119_t:CDS:1</fullName>
    </submittedName>
</protein>
<keyword evidence="2" id="KW-1185">Reference proteome</keyword>
<organism evidence="1 2">
    <name type="scientific">Gigaspora margarita</name>
    <dbReference type="NCBI Taxonomy" id="4874"/>
    <lineage>
        <taxon>Eukaryota</taxon>
        <taxon>Fungi</taxon>
        <taxon>Fungi incertae sedis</taxon>
        <taxon>Mucoromycota</taxon>
        <taxon>Glomeromycotina</taxon>
        <taxon>Glomeromycetes</taxon>
        <taxon>Diversisporales</taxon>
        <taxon>Gigasporaceae</taxon>
        <taxon>Gigaspora</taxon>
    </lineage>
</organism>
<gene>
    <name evidence="1" type="ORF">GMARGA_LOCUS9624</name>
</gene>
<sequence>MSLQDYEKLVTSFIKIENPKNIYFYSFNNVNIIFYNYSFDAEYGVKAEYAIISNIIMKMKMKQAYFDHNEMTITADKIEYLTFLPDTLIYQDYHVVEFIPGSYFLESTTHIKYFILFEFYMGIKEDNEHSKGSDHCITKLKFSSFDIA</sequence>
<dbReference type="EMBL" id="CAJVQB010005222">
    <property type="protein sequence ID" value="CAG8656173.1"/>
    <property type="molecule type" value="Genomic_DNA"/>
</dbReference>
<evidence type="ECO:0000313" key="1">
    <source>
        <dbReference type="EMBL" id="CAG8656173.1"/>
    </source>
</evidence>
<reference evidence="1 2" key="1">
    <citation type="submission" date="2021-06" db="EMBL/GenBank/DDBJ databases">
        <authorList>
            <person name="Kallberg Y."/>
            <person name="Tangrot J."/>
            <person name="Rosling A."/>
        </authorList>
    </citation>
    <scope>NUCLEOTIDE SEQUENCE [LARGE SCALE GENOMIC DNA]</scope>
    <source>
        <strain evidence="1 2">120-4 pot B 10/14</strain>
    </source>
</reference>
<evidence type="ECO:0000313" key="2">
    <source>
        <dbReference type="Proteomes" id="UP000789901"/>
    </source>
</evidence>